<evidence type="ECO:0000313" key="3">
    <source>
        <dbReference type="Proteomes" id="UP000712281"/>
    </source>
</evidence>
<evidence type="ECO:0000313" key="2">
    <source>
        <dbReference type="EMBL" id="KAF2566413.1"/>
    </source>
</evidence>
<protein>
    <submittedName>
        <fullName evidence="2">Uncharacterized protein</fullName>
    </submittedName>
</protein>
<dbReference type="Proteomes" id="UP000712281">
    <property type="component" value="Unassembled WGS sequence"/>
</dbReference>
<dbReference type="EMBL" id="QGKW02001911">
    <property type="protein sequence ID" value="KAF2566413.1"/>
    <property type="molecule type" value="Genomic_DNA"/>
</dbReference>
<accession>A0A8S9IA98</accession>
<name>A0A8S9IA98_BRACR</name>
<evidence type="ECO:0000256" key="1">
    <source>
        <dbReference type="SAM" id="MobiDB-lite"/>
    </source>
</evidence>
<feature type="region of interest" description="Disordered" evidence="1">
    <location>
        <begin position="163"/>
        <end position="186"/>
    </location>
</feature>
<gene>
    <name evidence="2" type="ORF">F2Q68_00027079</name>
</gene>
<organism evidence="2 3">
    <name type="scientific">Brassica cretica</name>
    <name type="common">Mustard</name>
    <dbReference type="NCBI Taxonomy" id="69181"/>
    <lineage>
        <taxon>Eukaryota</taxon>
        <taxon>Viridiplantae</taxon>
        <taxon>Streptophyta</taxon>
        <taxon>Embryophyta</taxon>
        <taxon>Tracheophyta</taxon>
        <taxon>Spermatophyta</taxon>
        <taxon>Magnoliopsida</taxon>
        <taxon>eudicotyledons</taxon>
        <taxon>Gunneridae</taxon>
        <taxon>Pentapetalae</taxon>
        <taxon>rosids</taxon>
        <taxon>malvids</taxon>
        <taxon>Brassicales</taxon>
        <taxon>Brassicaceae</taxon>
        <taxon>Brassiceae</taxon>
        <taxon>Brassica</taxon>
    </lineage>
</organism>
<dbReference type="PANTHER" id="PTHR31008">
    <property type="entry name" value="COP1-INTERACTING PROTEIN-RELATED"/>
    <property type="match status" value="1"/>
</dbReference>
<sequence length="186" mass="21161">MATCLLDPFLETSEDQIAKDSNSASWFTKGTIQRFVRILSNPGVLRTCLQFKEALTVVKKHYLRAESTKGLFNPYWCVFSDPEIASDSLALESWCDLRYLLDYILKPEDSNSASWFTKGTIQRFVRILSNPGVLRTCLQFKEALTVALVQLNEEKAIVLYEGSNHDSSEDKEYGVAERTRTKTDES</sequence>
<comment type="caution">
    <text evidence="2">The sequence shown here is derived from an EMBL/GenBank/DDBJ whole genome shotgun (WGS) entry which is preliminary data.</text>
</comment>
<reference evidence="2" key="1">
    <citation type="submission" date="2019-12" db="EMBL/GenBank/DDBJ databases">
        <title>Genome sequencing and annotation of Brassica cretica.</title>
        <authorList>
            <person name="Studholme D.J."/>
            <person name="Sarris P.F."/>
        </authorList>
    </citation>
    <scope>NUCLEOTIDE SEQUENCE</scope>
    <source>
        <strain evidence="2">PFS-001/15</strain>
        <tissue evidence="2">Leaf</tissue>
    </source>
</reference>
<proteinExistence type="predicted"/>
<dbReference type="PANTHER" id="PTHR31008:SF2">
    <property type="entry name" value="COP1-INTERACTING PROTEIN-LIKE PROTEIN"/>
    <property type="match status" value="1"/>
</dbReference>
<dbReference type="AlphaFoldDB" id="A0A8S9IA98"/>